<keyword evidence="4" id="KW-1185">Reference proteome</keyword>
<accession>A0A067FYL0</accession>
<reference evidence="3 4" key="1">
    <citation type="submission" date="2014-04" db="EMBL/GenBank/DDBJ databases">
        <authorList>
            <consortium name="International Citrus Genome Consortium"/>
            <person name="Gmitter F."/>
            <person name="Chen C."/>
            <person name="Farmerie W."/>
            <person name="Harkins T."/>
            <person name="Desany B."/>
            <person name="Mohiuddin M."/>
            <person name="Kodira C."/>
            <person name="Borodovsky M."/>
            <person name="Lomsadze A."/>
            <person name="Burns P."/>
            <person name="Jenkins J."/>
            <person name="Prochnik S."/>
            <person name="Shu S."/>
            <person name="Chapman J."/>
            <person name="Pitluck S."/>
            <person name="Schmutz J."/>
            <person name="Rokhsar D."/>
        </authorList>
    </citation>
    <scope>NUCLEOTIDE SEQUENCE</scope>
</reference>
<feature type="region of interest" description="Disordered" evidence="1">
    <location>
        <begin position="1"/>
        <end position="29"/>
    </location>
</feature>
<dbReference type="SMR" id="A0A067FYL0"/>
<dbReference type="Pfam" id="PF00485">
    <property type="entry name" value="PRK"/>
    <property type="match status" value="1"/>
</dbReference>
<feature type="compositionally biased region" description="Polar residues" evidence="1">
    <location>
        <begin position="1"/>
        <end position="22"/>
    </location>
</feature>
<dbReference type="Proteomes" id="UP000027120">
    <property type="component" value="Unassembled WGS sequence"/>
</dbReference>
<dbReference type="EMBL" id="KK784894">
    <property type="protein sequence ID" value="KDO68547.1"/>
    <property type="molecule type" value="Genomic_DNA"/>
</dbReference>
<dbReference type="InterPro" id="IPR006083">
    <property type="entry name" value="PRK/URK"/>
</dbReference>
<protein>
    <recommendedName>
        <fullName evidence="2">Phosphoribulokinase/uridine kinase domain-containing protein</fullName>
    </recommendedName>
</protein>
<dbReference type="GO" id="GO:0005524">
    <property type="term" value="F:ATP binding"/>
    <property type="evidence" value="ECO:0007669"/>
    <property type="project" value="InterPro"/>
</dbReference>
<sequence length="287" mass="31810">MDVSSLSTTPRACLSSSSTESTPLKRGELPSGHHGFLSFSWIRRNANAQPVFGKTRSLVQNKTSLKVLCSQRREIPVVEARCMDEVYDALAQRLLPTSALASNVNVKHIVGLAGPPGAGKSTLAAEVVRRINKIWPQKASSFDSQDPKEAHARRGAPWTFNPLLLLNCLKNLRNQGSVYAPSFDHGVGDPVEDDILVGLQHKVVIVDGNYLFLDGGVWKDVSSMFDEKWFIEVDLDTAMQRVLKRHISTGKPPDVAKWRIEYNDRPNAELIMKSKKNADLVIKSIDI</sequence>
<dbReference type="Gene3D" id="3.40.50.300">
    <property type="entry name" value="P-loop containing nucleotide triphosphate hydrolases"/>
    <property type="match status" value="3"/>
</dbReference>
<evidence type="ECO:0000259" key="2">
    <source>
        <dbReference type="Pfam" id="PF00485"/>
    </source>
</evidence>
<dbReference type="GO" id="GO:0016301">
    <property type="term" value="F:kinase activity"/>
    <property type="evidence" value="ECO:0007669"/>
    <property type="project" value="InterPro"/>
</dbReference>
<name>A0A067FYL0_CITSI</name>
<organism evidence="3 4">
    <name type="scientific">Citrus sinensis</name>
    <name type="common">Sweet orange</name>
    <name type="synonym">Citrus aurantium var. sinensis</name>
    <dbReference type="NCBI Taxonomy" id="2711"/>
    <lineage>
        <taxon>Eukaryota</taxon>
        <taxon>Viridiplantae</taxon>
        <taxon>Streptophyta</taxon>
        <taxon>Embryophyta</taxon>
        <taxon>Tracheophyta</taxon>
        <taxon>Spermatophyta</taxon>
        <taxon>Magnoliopsida</taxon>
        <taxon>eudicotyledons</taxon>
        <taxon>Gunneridae</taxon>
        <taxon>Pentapetalae</taxon>
        <taxon>rosids</taxon>
        <taxon>malvids</taxon>
        <taxon>Sapindales</taxon>
        <taxon>Rutaceae</taxon>
        <taxon>Aurantioideae</taxon>
        <taxon>Citrus</taxon>
    </lineage>
</organism>
<dbReference type="PANTHER" id="PTHR10285">
    <property type="entry name" value="URIDINE KINASE"/>
    <property type="match status" value="1"/>
</dbReference>
<feature type="domain" description="Phosphoribulokinase/uridine kinase" evidence="2">
    <location>
        <begin position="109"/>
        <end position="285"/>
    </location>
</feature>
<proteinExistence type="predicted"/>
<evidence type="ECO:0000313" key="3">
    <source>
        <dbReference type="EMBL" id="KDO68547.1"/>
    </source>
</evidence>
<evidence type="ECO:0000313" key="4">
    <source>
        <dbReference type="Proteomes" id="UP000027120"/>
    </source>
</evidence>
<dbReference type="AlphaFoldDB" id="A0A067FYL0"/>
<dbReference type="InterPro" id="IPR027417">
    <property type="entry name" value="P-loop_NTPase"/>
</dbReference>
<dbReference type="SUPFAM" id="SSF52540">
    <property type="entry name" value="P-loop containing nucleoside triphosphate hydrolases"/>
    <property type="match status" value="1"/>
</dbReference>
<gene>
    <name evidence="3" type="ORF">CISIN_1g0213621mg</name>
</gene>
<evidence type="ECO:0000256" key="1">
    <source>
        <dbReference type="SAM" id="MobiDB-lite"/>
    </source>
</evidence>